<name>A0A4Y9QRE0_9BACT</name>
<feature type="coiled-coil region" evidence="1">
    <location>
        <begin position="13"/>
        <end position="40"/>
    </location>
</feature>
<proteinExistence type="predicted"/>
<gene>
    <name evidence="2" type="ORF">E4S40_15495</name>
</gene>
<sequence length="66" mass="7409">MGLFWNLIQQSQISEHNSRAASLEARVAQLEHELRKTQELLIKTLQILEEHSGKDLDGDGKIGGIN</sequence>
<evidence type="ECO:0000313" key="3">
    <source>
        <dbReference type="Proteomes" id="UP000297647"/>
    </source>
</evidence>
<keyword evidence="3" id="KW-1185">Reference proteome</keyword>
<keyword evidence="1" id="KW-0175">Coiled coil</keyword>
<dbReference type="Proteomes" id="UP000297647">
    <property type="component" value="Unassembled WGS sequence"/>
</dbReference>
<comment type="caution">
    <text evidence="2">The sequence shown here is derived from an EMBL/GenBank/DDBJ whole genome shotgun (WGS) entry which is preliminary data.</text>
</comment>
<dbReference type="RefSeq" id="WP_135076209.1">
    <property type="nucleotide sequence ID" value="NZ_SPSB01000004.1"/>
</dbReference>
<accession>A0A4Y9QRE0</accession>
<protein>
    <submittedName>
        <fullName evidence="2">Uncharacterized protein</fullName>
    </submittedName>
</protein>
<evidence type="ECO:0000313" key="2">
    <source>
        <dbReference type="EMBL" id="TFV93646.1"/>
    </source>
</evidence>
<reference evidence="2 3" key="1">
    <citation type="submission" date="2019-03" db="EMBL/GenBank/DDBJ databases">
        <title>Algoriphagus sp. nov, a new strain isolated from root system soil of mangrove plant Kandelia.</title>
        <authorList>
            <person name="Yin Q."/>
            <person name="Wang K."/>
            <person name="Song Z."/>
        </authorList>
    </citation>
    <scope>NUCLEOTIDE SEQUENCE [LARGE SCALE GENOMIC DNA]</scope>
    <source>
        <strain evidence="2 3">XY-J91</strain>
    </source>
</reference>
<evidence type="ECO:0000256" key="1">
    <source>
        <dbReference type="SAM" id="Coils"/>
    </source>
</evidence>
<organism evidence="2 3">
    <name type="scientific">Algoriphagus kandeliae</name>
    <dbReference type="NCBI Taxonomy" id="2562278"/>
    <lineage>
        <taxon>Bacteria</taxon>
        <taxon>Pseudomonadati</taxon>
        <taxon>Bacteroidota</taxon>
        <taxon>Cytophagia</taxon>
        <taxon>Cytophagales</taxon>
        <taxon>Cyclobacteriaceae</taxon>
        <taxon>Algoriphagus</taxon>
    </lineage>
</organism>
<dbReference type="EMBL" id="SPSB01000004">
    <property type="protein sequence ID" value="TFV93646.1"/>
    <property type="molecule type" value="Genomic_DNA"/>
</dbReference>
<dbReference type="OrthoDB" id="827983at2"/>
<dbReference type="AlphaFoldDB" id="A0A4Y9QRE0"/>